<proteinExistence type="predicted"/>
<keyword evidence="4" id="KW-0670">Pyruvate</keyword>
<dbReference type="EC" id="6.4.1.1" evidence="4"/>
<dbReference type="Pfam" id="PF00364">
    <property type="entry name" value="Biotin_lipoyl"/>
    <property type="match status" value="1"/>
</dbReference>
<dbReference type="Pfam" id="PF02436">
    <property type="entry name" value="PYC_OADA"/>
    <property type="match status" value="1"/>
</dbReference>
<dbReference type="InterPro" id="IPR000089">
    <property type="entry name" value="Biotin_lipoyl"/>
</dbReference>
<dbReference type="PANTHER" id="PTHR43778">
    <property type="entry name" value="PYRUVATE CARBOXYLASE"/>
    <property type="match status" value="1"/>
</dbReference>
<evidence type="ECO:0000259" key="2">
    <source>
        <dbReference type="PROSITE" id="PS50968"/>
    </source>
</evidence>
<dbReference type="InterPro" id="IPR055268">
    <property type="entry name" value="PCB-like"/>
</dbReference>
<dbReference type="SUPFAM" id="SSF51230">
    <property type="entry name" value="Single hybrid motif"/>
    <property type="match status" value="1"/>
</dbReference>
<organism evidence="4">
    <name type="scientific">hydrothermal vent metagenome</name>
    <dbReference type="NCBI Taxonomy" id="652676"/>
    <lineage>
        <taxon>unclassified sequences</taxon>
        <taxon>metagenomes</taxon>
        <taxon>ecological metagenomes</taxon>
    </lineage>
</organism>
<dbReference type="PROSITE" id="PS50968">
    <property type="entry name" value="BIOTINYL_LIPOYL"/>
    <property type="match status" value="1"/>
</dbReference>
<feature type="non-terminal residue" evidence="4">
    <location>
        <position position="1"/>
    </location>
</feature>
<keyword evidence="1" id="KW-0092">Biotin</keyword>
<dbReference type="PROSITE" id="PS00188">
    <property type="entry name" value="BIOTIN"/>
    <property type="match status" value="1"/>
</dbReference>
<dbReference type="InterPro" id="IPR000891">
    <property type="entry name" value="PYR_CT"/>
</dbReference>
<feature type="domain" description="Pyruvate carboxyltransferase" evidence="3">
    <location>
        <begin position="1"/>
        <end position="54"/>
    </location>
</feature>
<name>A0A3B0Z6C2_9ZZZZ</name>
<dbReference type="GO" id="GO:0005737">
    <property type="term" value="C:cytoplasm"/>
    <property type="evidence" value="ECO:0007669"/>
    <property type="project" value="TreeGrafter"/>
</dbReference>
<dbReference type="GO" id="GO:0004736">
    <property type="term" value="F:pyruvate carboxylase activity"/>
    <property type="evidence" value="ECO:0007669"/>
    <property type="project" value="UniProtKB-EC"/>
</dbReference>
<dbReference type="PANTHER" id="PTHR43778:SF2">
    <property type="entry name" value="PYRUVATE CARBOXYLASE, MITOCHONDRIAL"/>
    <property type="match status" value="1"/>
</dbReference>
<dbReference type="InterPro" id="IPR013785">
    <property type="entry name" value="Aldolase_TIM"/>
</dbReference>
<evidence type="ECO:0000313" key="4">
    <source>
        <dbReference type="EMBL" id="VAW84540.1"/>
    </source>
</evidence>
<dbReference type="InterPro" id="IPR001882">
    <property type="entry name" value="Biotin_BS"/>
</dbReference>
<dbReference type="InterPro" id="IPR003379">
    <property type="entry name" value="Carboxylase_cons_dom"/>
</dbReference>
<gene>
    <name evidence="4" type="ORF">MNBD_GAMMA18-172</name>
</gene>
<dbReference type="FunFam" id="2.40.50.100:FF:000003">
    <property type="entry name" value="Acetyl-CoA carboxylase biotin carboxyl carrier protein"/>
    <property type="match status" value="1"/>
</dbReference>
<dbReference type="EMBL" id="UOFP01000053">
    <property type="protein sequence ID" value="VAW84540.1"/>
    <property type="molecule type" value="Genomic_DNA"/>
</dbReference>
<dbReference type="SUPFAM" id="SSF51569">
    <property type="entry name" value="Aldolase"/>
    <property type="match status" value="1"/>
</dbReference>
<keyword evidence="4" id="KW-0436">Ligase</keyword>
<evidence type="ECO:0000256" key="1">
    <source>
        <dbReference type="ARBA" id="ARBA00023267"/>
    </source>
</evidence>
<dbReference type="InterPro" id="IPR011053">
    <property type="entry name" value="Single_hybrid_motif"/>
</dbReference>
<dbReference type="CDD" id="cd06850">
    <property type="entry name" value="biotinyl_domain"/>
    <property type="match status" value="1"/>
</dbReference>
<dbReference type="PROSITE" id="PS50991">
    <property type="entry name" value="PYR_CT"/>
    <property type="match status" value="1"/>
</dbReference>
<dbReference type="Gene3D" id="3.10.600.10">
    <property type="entry name" value="pyruvate carboxylase f1077a mutant domain"/>
    <property type="match status" value="1"/>
</dbReference>
<dbReference type="AlphaFoldDB" id="A0A3B0Z6C2"/>
<sequence>AAATVLAAIDAGVDAVDAAMDSFSGLTSQPNLGSIVEALRNTERDTGIDPSTVRQFSDYWESVRLQYAAFEADLKAGASEVYLHEMPGGQFTNLKEQARSLGLSERWHEVAQTYADVNQMFGDIVKVTPSSKVVGDMTLAMVSAGLTRADVENPDKEISFPDSVVGFFKGELGQPPGGFPKNLQAKILKGETALTVRPGSVLPDRDLVADRKAATKAAGREITDEEFNSYLMYPKVFADFTARQEEYGPVSSLPTPQFFYGMKPGTEITVTIETGKTLVVRCLAIGETDDEGNVKVFFELNGQPRTAKVADRAAKSGANKHPKAEVGNPLHVAAPMPGVVSSLIVEVAQKVEAGDVLLTIEAMKMETAIHAEADGVVKKIITPVGTQIDAKDLMIELEV</sequence>
<dbReference type="SUPFAM" id="SSF89000">
    <property type="entry name" value="post-HMGL domain-like"/>
    <property type="match status" value="1"/>
</dbReference>
<dbReference type="Gene3D" id="2.40.50.100">
    <property type="match status" value="1"/>
</dbReference>
<accession>A0A3B0Z6C2</accession>
<reference evidence="4" key="1">
    <citation type="submission" date="2018-06" db="EMBL/GenBank/DDBJ databases">
        <authorList>
            <person name="Zhirakovskaya E."/>
        </authorList>
    </citation>
    <scope>NUCLEOTIDE SEQUENCE</scope>
</reference>
<feature type="domain" description="Lipoyl-binding" evidence="2">
    <location>
        <begin position="323"/>
        <end position="398"/>
    </location>
</feature>
<dbReference type="GO" id="GO:0006094">
    <property type="term" value="P:gluconeogenesis"/>
    <property type="evidence" value="ECO:0007669"/>
    <property type="project" value="TreeGrafter"/>
</dbReference>
<protein>
    <submittedName>
        <fullName evidence="4">Pyruvate carboxylase</fullName>
        <ecNumber evidence="4">6.4.1.1</ecNumber>
    </submittedName>
</protein>
<dbReference type="Gene3D" id="3.20.20.70">
    <property type="entry name" value="Aldolase class I"/>
    <property type="match status" value="1"/>
</dbReference>
<evidence type="ECO:0000259" key="3">
    <source>
        <dbReference type="PROSITE" id="PS50991"/>
    </source>
</evidence>